<evidence type="ECO:0000313" key="2">
    <source>
        <dbReference type="EMBL" id="KAG9331463.1"/>
    </source>
</evidence>
<comment type="caution">
    <text evidence="2">The sequence shown here is derived from an EMBL/GenBank/DDBJ whole genome shotgun (WGS) entry which is preliminary data.</text>
</comment>
<sequence>MEPDREIPLRSTAPQKNKNKAINQARPHPYNLAPIRAGHWYTKYPDASLPCLQITPKRRQNSKETLNSLQARSLPSARSRTLPSLFFSGCAKVLSCNQGKHEQVVVLWQVGLEIPDLSLPTAFPISTVCRYLHPTCDWVGQIPADTCTLQVIQWGRYLHPTCDSVGQIPAPYTIHRFILCLEERRKRERRKGGGEISLWYSGGKEDTISLRGMEERRGGKEETNLSVQGVAYNLRQFSAQVCRGVAYNLRQVSAQVYRGVAYNLRQGVAYNLRQVSAQVCRGVAYNLRQFSAQVCRVWPSLGAQLPPHAALPLNINTNSPNTATTTKLTARDKYSLELCSSPGTLTASPIVLDTVQTQRLREGTPHTLKPCDLAKHQGHQDSP</sequence>
<feature type="region of interest" description="Disordered" evidence="1">
    <location>
        <begin position="361"/>
        <end position="383"/>
    </location>
</feature>
<organism evidence="2 3">
    <name type="scientific">Albula glossodonta</name>
    <name type="common">roundjaw bonefish</name>
    <dbReference type="NCBI Taxonomy" id="121402"/>
    <lineage>
        <taxon>Eukaryota</taxon>
        <taxon>Metazoa</taxon>
        <taxon>Chordata</taxon>
        <taxon>Craniata</taxon>
        <taxon>Vertebrata</taxon>
        <taxon>Euteleostomi</taxon>
        <taxon>Actinopterygii</taxon>
        <taxon>Neopterygii</taxon>
        <taxon>Teleostei</taxon>
        <taxon>Albuliformes</taxon>
        <taxon>Albulidae</taxon>
        <taxon>Albula</taxon>
    </lineage>
</organism>
<gene>
    <name evidence="2" type="ORF">JZ751_018942</name>
</gene>
<name>A0A8T2MUX1_9TELE</name>
<evidence type="ECO:0000256" key="1">
    <source>
        <dbReference type="SAM" id="MobiDB-lite"/>
    </source>
</evidence>
<reference evidence="2" key="1">
    <citation type="thesis" date="2021" institute="BYU ScholarsArchive" country="Provo, UT, USA">
        <title>Applications of and Algorithms for Genome Assembly and Genomic Analyses with an Emphasis on Marine Teleosts.</title>
        <authorList>
            <person name="Pickett B.D."/>
        </authorList>
    </citation>
    <scope>NUCLEOTIDE SEQUENCE</scope>
    <source>
        <strain evidence="2">HI-2016</strain>
    </source>
</reference>
<dbReference type="EMBL" id="JAFBMS010000328">
    <property type="protein sequence ID" value="KAG9331463.1"/>
    <property type="molecule type" value="Genomic_DNA"/>
</dbReference>
<proteinExistence type="predicted"/>
<keyword evidence="3" id="KW-1185">Reference proteome</keyword>
<accession>A0A8T2MUX1</accession>
<protein>
    <submittedName>
        <fullName evidence="2">Uncharacterized protein</fullName>
    </submittedName>
</protein>
<evidence type="ECO:0000313" key="3">
    <source>
        <dbReference type="Proteomes" id="UP000824540"/>
    </source>
</evidence>
<dbReference type="Proteomes" id="UP000824540">
    <property type="component" value="Unassembled WGS sequence"/>
</dbReference>
<feature type="compositionally biased region" description="Polar residues" evidence="1">
    <location>
        <begin position="12"/>
        <end position="22"/>
    </location>
</feature>
<feature type="compositionally biased region" description="Basic and acidic residues" evidence="1">
    <location>
        <begin position="372"/>
        <end position="383"/>
    </location>
</feature>
<feature type="region of interest" description="Disordered" evidence="1">
    <location>
        <begin position="1"/>
        <end position="27"/>
    </location>
</feature>
<dbReference type="AlphaFoldDB" id="A0A8T2MUX1"/>